<dbReference type="AlphaFoldDB" id="A0A518JYL2"/>
<accession>A0A518JYL2</accession>
<keyword evidence="2" id="KW-1185">Reference proteome</keyword>
<dbReference type="KEGG" id="rcf:Poly24_43560"/>
<proteinExistence type="predicted"/>
<dbReference type="EMBL" id="CP036348">
    <property type="protein sequence ID" value="QDV70630.1"/>
    <property type="molecule type" value="Genomic_DNA"/>
</dbReference>
<evidence type="ECO:0000313" key="2">
    <source>
        <dbReference type="Proteomes" id="UP000315082"/>
    </source>
</evidence>
<dbReference type="Proteomes" id="UP000315082">
    <property type="component" value="Chromosome"/>
</dbReference>
<name>A0A518JYL2_9BACT</name>
<sequence length="50" mass="6031">MLRNFNLTCLIRCFLVCRDVSIKYVSGLKMSFEYWDYLLVYTLVVRNLAF</sequence>
<gene>
    <name evidence="1" type="ORF">Poly24_43560</name>
</gene>
<evidence type="ECO:0000313" key="1">
    <source>
        <dbReference type="EMBL" id="QDV70630.1"/>
    </source>
</evidence>
<organism evidence="1 2">
    <name type="scientific">Rosistilla carotiformis</name>
    <dbReference type="NCBI Taxonomy" id="2528017"/>
    <lineage>
        <taxon>Bacteria</taxon>
        <taxon>Pseudomonadati</taxon>
        <taxon>Planctomycetota</taxon>
        <taxon>Planctomycetia</taxon>
        <taxon>Pirellulales</taxon>
        <taxon>Pirellulaceae</taxon>
        <taxon>Rosistilla</taxon>
    </lineage>
</organism>
<protein>
    <submittedName>
        <fullName evidence="1">Uncharacterized protein</fullName>
    </submittedName>
</protein>
<reference evidence="1 2" key="1">
    <citation type="submission" date="2019-02" db="EMBL/GenBank/DDBJ databases">
        <title>Deep-cultivation of Planctomycetes and their phenomic and genomic characterization uncovers novel biology.</title>
        <authorList>
            <person name="Wiegand S."/>
            <person name="Jogler M."/>
            <person name="Boedeker C."/>
            <person name="Pinto D."/>
            <person name="Vollmers J."/>
            <person name="Rivas-Marin E."/>
            <person name="Kohn T."/>
            <person name="Peeters S.H."/>
            <person name="Heuer A."/>
            <person name="Rast P."/>
            <person name="Oberbeckmann S."/>
            <person name="Bunk B."/>
            <person name="Jeske O."/>
            <person name="Meyerdierks A."/>
            <person name="Storesund J.E."/>
            <person name="Kallscheuer N."/>
            <person name="Luecker S."/>
            <person name="Lage O.M."/>
            <person name="Pohl T."/>
            <person name="Merkel B.J."/>
            <person name="Hornburger P."/>
            <person name="Mueller R.-W."/>
            <person name="Bruemmer F."/>
            <person name="Labrenz M."/>
            <person name="Spormann A.M."/>
            <person name="Op den Camp H."/>
            <person name="Overmann J."/>
            <person name="Amann R."/>
            <person name="Jetten M.S.M."/>
            <person name="Mascher T."/>
            <person name="Medema M.H."/>
            <person name="Devos D.P."/>
            <person name="Kaster A.-K."/>
            <person name="Ovreas L."/>
            <person name="Rohde M."/>
            <person name="Galperin M.Y."/>
            <person name="Jogler C."/>
        </authorList>
    </citation>
    <scope>NUCLEOTIDE SEQUENCE [LARGE SCALE GENOMIC DNA]</scope>
    <source>
        <strain evidence="1 2">Poly24</strain>
    </source>
</reference>